<proteinExistence type="predicted"/>
<dbReference type="AlphaFoldDB" id="A0A0V0UIF5"/>
<comment type="caution">
    <text evidence="1">The sequence shown here is derived from an EMBL/GenBank/DDBJ whole genome shotgun (WGS) entry which is preliminary data.</text>
</comment>
<protein>
    <submittedName>
        <fullName evidence="1">Uncharacterized protein</fullName>
    </submittedName>
</protein>
<name>A0A0V0UIF5_9BILA</name>
<gene>
    <name evidence="1" type="ORF">T05_1787</name>
</gene>
<evidence type="ECO:0000313" key="2">
    <source>
        <dbReference type="Proteomes" id="UP000055048"/>
    </source>
</evidence>
<organism evidence="1 2">
    <name type="scientific">Trichinella murrelli</name>
    <dbReference type="NCBI Taxonomy" id="144512"/>
    <lineage>
        <taxon>Eukaryota</taxon>
        <taxon>Metazoa</taxon>
        <taxon>Ecdysozoa</taxon>
        <taxon>Nematoda</taxon>
        <taxon>Enoplea</taxon>
        <taxon>Dorylaimia</taxon>
        <taxon>Trichinellida</taxon>
        <taxon>Trichinellidae</taxon>
        <taxon>Trichinella</taxon>
    </lineage>
</organism>
<dbReference type="Proteomes" id="UP000055048">
    <property type="component" value="Unassembled WGS sequence"/>
</dbReference>
<reference evidence="1 2" key="1">
    <citation type="submission" date="2015-01" db="EMBL/GenBank/DDBJ databases">
        <title>Evolution of Trichinella species and genotypes.</title>
        <authorList>
            <person name="Korhonen P.K."/>
            <person name="Edoardo P."/>
            <person name="Giuseppe L.R."/>
            <person name="Gasser R.B."/>
        </authorList>
    </citation>
    <scope>NUCLEOTIDE SEQUENCE [LARGE SCALE GENOMIC DNA]</scope>
    <source>
        <strain evidence="1">ISS417</strain>
    </source>
</reference>
<sequence length="54" mass="5920">MLHKLSLCKTYSDKFGKMVKAKRAKKEFEKNLFAAGAGKLGLSVCQQAVTSKAE</sequence>
<accession>A0A0V0UIF5</accession>
<dbReference type="EMBL" id="JYDJ01000002">
    <property type="protein sequence ID" value="KRX50917.1"/>
    <property type="molecule type" value="Genomic_DNA"/>
</dbReference>
<evidence type="ECO:0000313" key="1">
    <source>
        <dbReference type="EMBL" id="KRX50917.1"/>
    </source>
</evidence>
<keyword evidence="2" id="KW-1185">Reference proteome</keyword>